<reference evidence="1 2" key="1">
    <citation type="submission" date="2020-07" db="EMBL/GenBank/DDBJ databases">
        <title>Bradyrhizobium diversity isolated from nodules of indigenous legumes of Western Australia.</title>
        <authorList>
            <person name="Klepa M.S."/>
        </authorList>
    </citation>
    <scope>NUCLEOTIDE SEQUENCE [LARGE SCALE GENOMIC DNA]</scope>
    <source>
        <strain evidence="1 2">CNPSo 4010</strain>
    </source>
</reference>
<gene>
    <name evidence="1" type="ORF">HZZ13_13220</name>
</gene>
<dbReference type="EMBL" id="JACCHP010000007">
    <property type="protein sequence ID" value="MBH5398746.1"/>
    <property type="molecule type" value="Genomic_DNA"/>
</dbReference>
<sequence>MPIVRYVVFASSFVAALLFLLDRSLPPSVARAAGPDIDRTTIRIRSTRALPEKIIFDTSALIAATVSTPLFTADSPDHGESNALALLERR</sequence>
<accession>A0ABS0PNE7</accession>
<evidence type="ECO:0000313" key="2">
    <source>
        <dbReference type="Proteomes" id="UP000807370"/>
    </source>
</evidence>
<evidence type="ECO:0000313" key="1">
    <source>
        <dbReference type="EMBL" id="MBH5398746.1"/>
    </source>
</evidence>
<organism evidence="1 2">
    <name type="scientific">Bradyrhizobium agreste</name>
    <dbReference type="NCBI Taxonomy" id="2751811"/>
    <lineage>
        <taxon>Bacteria</taxon>
        <taxon>Pseudomonadati</taxon>
        <taxon>Pseudomonadota</taxon>
        <taxon>Alphaproteobacteria</taxon>
        <taxon>Hyphomicrobiales</taxon>
        <taxon>Nitrobacteraceae</taxon>
        <taxon>Bradyrhizobium</taxon>
    </lineage>
</organism>
<name>A0ABS0PNE7_9BRAD</name>
<protein>
    <submittedName>
        <fullName evidence="1">Uncharacterized protein</fullName>
    </submittedName>
</protein>
<keyword evidence="2" id="KW-1185">Reference proteome</keyword>
<proteinExistence type="predicted"/>
<dbReference type="Proteomes" id="UP000807370">
    <property type="component" value="Unassembled WGS sequence"/>
</dbReference>
<dbReference type="RefSeq" id="WP_197960020.1">
    <property type="nucleotide sequence ID" value="NZ_JACCHP010000007.1"/>
</dbReference>
<comment type="caution">
    <text evidence="1">The sequence shown here is derived from an EMBL/GenBank/DDBJ whole genome shotgun (WGS) entry which is preliminary data.</text>
</comment>